<dbReference type="AlphaFoldDB" id="A0A077AVG7"/>
<accession>A0A077AVG7</accession>
<dbReference type="InterPro" id="IPR011990">
    <property type="entry name" value="TPR-like_helical_dom_sf"/>
</dbReference>
<dbReference type="EMBL" id="CP008941">
    <property type="protein sequence ID" value="AIK97147.1"/>
    <property type="molecule type" value="Genomic_DNA"/>
</dbReference>
<keyword evidence="3" id="KW-1185">Reference proteome</keyword>
<organism evidence="2 3">
    <name type="scientific">Candidatus Odyssella acanthamoebae</name>
    <dbReference type="NCBI Taxonomy" id="91604"/>
    <lineage>
        <taxon>Bacteria</taxon>
        <taxon>Pseudomonadati</taxon>
        <taxon>Pseudomonadota</taxon>
        <taxon>Alphaproteobacteria</taxon>
        <taxon>Holosporales</taxon>
        <taxon>Candidatus Paracaedibacteraceae</taxon>
        <taxon>Candidatus Odyssella</taxon>
    </lineage>
</organism>
<dbReference type="OrthoDB" id="112232at2"/>
<dbReference type="STRING" id="91604.ID47_11025"/>
<evidence type="ECO:0000313" key="3">
    <source>
        <dbReference type="Proteomes" id="UP000028926"/>
    </source>
</evidence>
<dbReference type="RefSeq" id="WP_038466310.1">
    <property type="nucleotide sequence ID" value="NZ_CP008941.1"/>
</dbReference>
<dbReference type="Proteomes" id="UP000028926">
    <property type="component" value="Chromosome"/>
</dbReference>
<evidence type="ECO:0000313" key="2">
    <source>
        <dbReference type="EMBL" id="AIK97147.1"/>
    </source>
</evidence>
<feature type="signal peptide" evidence="1">
    <location>
        <begin position="1"/>
        <end position="20"/>
    </location>
</feature>
<dbReference type="HOGENOM" id="CLU_1248758_0_0_5"/>
<proteinExistence type="predicted"/>
<feature type="chain" id="PRO_5001717065" description="Sel1 repeat family protein" evidence="1">
    <location>
        <begin position="21"/>
        <end position="221"/>
    </location>
</feature>
<dbReference type="SMART" id="SM00671">
    <property type="entry name" value="SEL1"/>
    <property type="match status" value="2"/>
</dbReference>
<dbReference type="SUPFAM" id="SSF81901">
    <property type="entry name" value="HCP-like"/>
    <property type="match status" value="1"/>
</dbReference>
<gene>
    <name evidence="2" type="ORF">ID47_11025</name>
</gene>
<dbReference type="Gene3D" id="1.25.40.10">
    <property type="entry name" value="Tetratricopeptide repeat domain"/>
    <property type="match status" value="1"/>
</dbReference>
<dbReference type="KEGG" id="paca:ID47_11025"/>
<reference evidence="2 3" key="1">
    <citation type="submission" date="2014-07" db="EMBL/GenBank/DDBJ databases">
        <title>Comparative genomic insights into amoeba endosymbionts belonging to the families of Holosporaceae and Candidatus Midichloriaceae within Rickettsiales.</title>
        <authorList>
            <person name="Wang Z."/>
            <person name="Wu M."/>
        </authorList>
    </citation>
    <scope>NUCLEOTIDE SEQUENCE [LARGE SCALE GENOMIC DNA]</scope>
    <source>
        <strain evidence="2">PRA3</strain>
    </source>
</reference>
<name>A0A077AVG7_9PROT</name>
<evidence type="ECO:0000256" key="1">
    <source>
        <dbReference type="SAM" id="SignalP"/>
    </source>
</evidence>
<keyword evidence="1" id="KW-0732">Signal</keyword>
<dbReference type="InterPro" id="IPR006597">
    <property type="entry name" value="Sel1-like"/>
</dbReference>
<protein>
    <recommendedName>
        <fullName evidence="4">Sel1 repeat family protein</fullName>
    </recommendedName>
</protein>
<evidence type="ECO:0008006" key="4">
    <source>
        <dbReference type="Google" id="ProtNLM"/>
    </source>
</evidence>
<sequence length="221" mass="24511">MKILSLFLLAGILSFPQALVALEKISPSALFIQESGSTAAVNPSLSPTFLTDDVSDDSLSAPDFTQQISELCSPTYTADNQDETTIQLYENFFAHYLDLAELGQRNAEFYIGRCYETGTPFGKNWELAAQYYLRAAEKDHLEAQAALSRFLKDGKALYLPQAYLQKAATDGDQAAINALNNHYEGVYLRNGEGEIEYWEYEEEGSSEIELLSDGDLGEEEA</sequence>